<evidence type="ECO:0000256" key="4">
    <source>
        <dbReference type="ARBA" id="ARBA00022692"/>
    </source>
</evidence>
<dbReference type="CDD" id="cd06261">
    <property type="entry name" value="TM_PBP2"/>
    <property type="match status" value="1"/>
</dbReference>
<comment type="caution">
    <text evidence="9">The sequence shown here is derived from an EMBL/GenBank/DDBJ whole genome shotgun (WGS) entry which is preliminary data.</text>
</comment>
<feature type="transmembrane region" description="Helical" evidence="7">
    <location>
        <begin position="288"/>
        <end position="307"/>
    </location>
</feature>
<evidence type="ECO:0000256" key="6">
    <source>
        <dbReference type="ARBA" id="ARBA00023136"/>
    </source>
</evidence>
<keyword evidence="5 7" id="KW-1133">Transmembrane helix</keyword>
<feature type="transmembrane region" description="Helical" evidence="7">
    <location>
        <begin position="99"/>
        <end position="120"/>
    </location>
</feature>
<comment type="similarity">
    <text evidence="7">Belongs to the binding-protein-dependent transport system permease family.</text>
</comment>
<dbReference type="PROSITE" id="PS50928">
    <property type="entry name" value="ABC_TM1"/>
    <property type="match status" value="1"/>
</dbReference>
<dbReference type="OrthoDB" id="5174895at2"/>
<organism evidence="9 10">
    <name type="scientific">Paenibacillus pectinilyticus</name>
    <dbReference type="NCBI Taxonomy" id="512399"/>
    <lineage>
        <taxon>Bacteria</taxon>
        <taxon>Bacillati</taxon>
        <taxon>Bacillota</taxon>
        <taxon>Bacilli</taxon>
        <taxon>Bacillales</taxon>
        <taxon>Paenibacillaceae</taxon>
        <taxon>Paenibacillus</taxon>
    </lineage>
</organism>
<evidence type="ECO:0000256" key="2">
    <source>
        <dbReference type="ARBA" id="ARBA00022448"/>
    </source>
</evidence>
<dbReference type="InterPro" id="IPR051393">
    <property type="entry name" value="ABC_transporter_permease"/>
</dbReference>
<feature type="transmembrane region" description="Helical" evidence="7">
    <location>
        <begin position="182"/>
        <end position="203"/>
    </location>
</feature>
<keyword evidence="4 7" id="KW-0812">Transmembrane</keyword>
<evidence type="ECO:0000256" key="5">
    <source>
        <dbReference type="ARBA" id="ARBA00022989"/>
    </source>
</evidence>
<dbReference type="GO" id="GO:0055085">
    <property type="term" value="P:transmembrane transport"/>
    <property type="evidence" value="ECO:0007669"/>
    <property type="project" value="InterPro"/>
</dbReference>
<proteinExistence type="inferred from homology"/>
<dbReference type="PANTHER" id="PTHR30193">
    <property type="entry name" value="ABC TRANSPORTER PERMEASE PROTEIN"/>
    <property type="match status" value="1"/>
</dbReference>
<dbReference type="Proteomes" id="UP000093309">
    <property type="component" value="Unassembled WGS sequence"/>
</dbReference>
<feature type="transmembrane region" description="Helical" evidence="7">
    <location>
        <begin position="132"/>
        <end position="152"/>
    </location>
</feature>
<protein>
    <recommendedName>
        <fullName evidence="8">ABC transmembrane type-1 domain-containing protein</fullName>
    </recommendedName>
</protein>
<feature type="transmembrane region" description="Helical" evidence="7">
    <location>
        <begin position="231"/>
        <end position="252"/>
    </location>
</feature>
<keyword evidence="10" id="KW-1185">Reference proteome</keyword>
<reference evidence="10" key="1">
    <citation type="submission" date="2016-05" db="EMBL/GenBank/DDBJ databases">
        <title>Paenibacillus oryzae. sp. nov., isolated from the rice root.</title>
        <authorList>
            <person name="Zhang J."/>
            <person name="Zhang X."/>
        </authorList>
    </citation>
    <scope>NUCLEOTIDE SEQUENCE [LARGE SCALE GENOMIC DNA]</scope>
    <source>
        <strain evidence="10">KCTC13222</strain>
    </source>
</reference>
<comment type="subcellular location">
    <subcellularLocation>
        <location evidence="1 7">Cell membrane</location>
        <topology evidence="1 7">Multi-pass membrane protein</topology>
    </subcellularLocation>
</comment>
<dbReference type="Gene3D" id="1.10.3720.10">
    <property type="entry name" value="MetI-like"/>
    <property type="match status" value="1"/>
</dbReference>
<keyword evidence="6 7" id="KW-0472">Membrane</keyword>
<dbReference type="InterPro" id="IPR035906">
    <property type="entry name" value="MetI-like_sf"/>
</dbReference>
<evidence type="ECO:0000256" key="1">
    <source>
        <dbReference type="ARBA" id="ARBA00004651"/>
    </source>
</evidence>
<evidence type="ECO:0000259" key="8">
    <source>
        <dbReference type="PROSITE" id="PS50928"/>
    </source>
</evidence>
<gene>
    <name evidence="9" type="ORF">A8709_16015</name>
</gene>
<feature type="domain" description="ABC transmembrane type-1" evidence="8">
    <location>
        <begin position="94"/>
        <end position="308"/>
    </location>
</feature>
<dbReference type="InterPro" id="IPR000515">
    <property type="entry name" value="MetI-like"/>
</dbReference>
<dbReference type="SUPFAM" id="SSF161098">
    <property type="entry name" value="MetI-like"/>
    <property type="match status" value="1"/>
</dbReference>
<dbReference type="EMBL" id="LYPC01000014">
    <property type="protein sequence ID" value="OCT15576.1"/>
    <property type="molecule type" value="Genomic_DNA"/>
</dbReference>
<sequence>MEWKARRIHVQIALTETDTETSTAMPSAKKKKHRFTGLYFVLPLLLLVSVFTFFGIFYNIYIGMFEWSGIGSKTFIGFANYVTIFSTAEFYEALGHTGYFLLITIPASMILGLLLATLLNGVWKGEGLFKSIFFLPHVIAVVTIGTTFAGIYEPNFGLLNEMLRGLGLSSWAKSWLSEPATALNAIAAVYIFANTGFYMLIYYTSLLNIDQEICEAAKIDGANVIRQFRHIIFPMLSGTHITLAILGIIHALKVFDLVWIMTEGGPGGATELISTYLFRESLLKYNTGYSGAVSVVLLLIAFGYTAFQLRMYNKLRR</sequence>
<dbReference type="PANTHER" id="PTHR30193:SF37">
    <property type="entry name" value="INNER MEMBRANE ABC TRANSPORTER PERMEASE PROTEIN YCJO"/>
    <property type="match status" value="1"/>
</dbReference>
<keyword evidence="2 7" id="KW-0813">Transport</keyword>
<feature type="transmembrane region" description="Helical" evidence="7">
    <location>
        <begin position="38"/>
        <end position="61"/>
    </location>
</feature>
<evidence type="ECO:0000313" key="9">
    <source>
        <dbReference type="EMBL" id="OCT15576.1"/>
    </source>
</evidence>
<keyword evidence="3" id="KW-1003">Cell membrane</keyword>
<dbReference type="STRING" id="512399.A8709_16015"/>
<evidence type="ECO:0000313" key="10">
    <source>
        <dbReference type="Proteomes" id="UP000093309"/>
    </source>
</evidence>
<evidence type="ECO:0000256" key="7">
    <source>
        <dbReference type="RuleBase" id="RU363032"/>
    </source>
</evidence>
<accession>A0A1C1A4W6</accession>
<dbReference type="GO" id="GO:0005886">
    <property type="term" value="C:plasma membrane"/>
    <property type="evidence" value="ECO:0007669"/>
    <property type="project" value="UniProtKB-SubCell"/>
</dbReference>
<evidence type="ECO:0000256" key="3">
    <source>
        <dbReference type="ARBA" id="ARBA00022475"/>
    </source>
</evidence>
<dbReference type="AlphaFoldDB" id="A0A1C1A4W6"/>
<dbReference type="RefSeq" id="WP_065852486.1">
    <property type="nucleotide sequence ID" value="NZ_LYPC01000014.1"/>
</dbReference>
<name>A0A1C1A4W6_9BACL</name>
<dbReference type="Pfam" id="PF00528">
    <property type="entry name" value="BPD_transp_1"/>
    <property type="match status" value="1"/>
</dbReference>